<dbReference type="AlphaFoldDB" id="A0A5K1K067"/>
<sequence>MLDHRGFSAYITSNKLELVEFEPRVDARTHTVTCWIEGPAGQPFVIHWRDHGSKVDSASWIYVDGFKVSGQFLYGRGEELRRGVRVASEEERPFMFSAIYPADLHARGTQGELSTDQHVGSIVLEIRLIKRVGEREPNPVRPPPNVVRGDRQPGEVAIRYGNARPAAMQQRTYKIEPFNPKEPGPYVTFIFRYRSRDWLTSQGIIKRNVVTSRLLILTSVNLCTKADLPPLQPEEDRAAAPAVPQASGGRRVSSKSRAQPPAQASSSRLTPTPTPGPSLTLKDLGLGQRPQGMPEASRVSSATTSRSFSGTWDHRTPFNDPYEEWNEYEYRPEDLNDALDNYYQ</sequence>
<feature type="compositionally biased region" description="Low complexity" evidence="1">
    <location>
        <begin position="296"/>
        <end position="309"/>
    </location>
</feature>
<keyword evidence="3" id="KW-0645">Protease</keyword>
<feature type="domain" description="DUF7918" evidence="2">
    <location>
        <begin position="7"/>
        <end position="207"/>
    </location>
</feature>
<dbReference type="GO" id="GO:0006508">
    <property type="term" value="P:proteolysis"/>
    <property type="evidence" value="ECO:0007669"/>
    <property type="project" value="UniProtKB-KW"/>
</dbReference>
<dbReference type="PANTHER" id="PTHR36223:SF1">
    <property type="entry name" value="TRANSCRIPTION ELONGATION FACTOR EAF N-TERMINAL DOMAIN-CONTAINING PROTEIN"/>
    <property type="match status" value="1"/>
</dbReference>
<organism evidence="3">
    <name type="scientific">Ganoderma boninense</name>
    <dbReference type="NCBI Taxonomy" id="34458"/>
    <lineage>
        <taxon>Eukaryota</taxon>
        <taxon>Fungi</taxon>
        <taxon>Dikarya</taxon>
        <taxon>Basidiomycota</taxon>
        <taxon>Agaricomycotina</taxon>
        <taxon>Agaricomycetes</taxon>
        <taxon>Polyporales</taxon>
        <taxon>Polyporaceae</taxon>
        <taxon>Ganoderma</taxon>
    </lineage>
</organism>
<evidence type="ECO:0000259" key="2">
    <source>
        <dbReference type="Pfam" id="PF25534"/>
    </source>
</evidence>
<evidence type="ECO:0000256" key="1">
    <source>
        <dbReference type="SAM" id="MobiDB-lite"/>
    </source>
</evidence>
<feature type="compositionally biased region" description="Low complexity" evidence="1">
    <location>
        <begin position="255"/>
        <end position="281"/>
    </location>
</feature>
<evidence type="ECO:0000313" key="3">
    <source>
        <dbReference type="EMBL" id="VWO98646.1"/>
    </source>
</evidence>
<dbReference type="EMBL" id="LR727082">
    <property type="protein sequence ID" value="VWO98646.1"/>
    <property type="molecule type" value="Genomic_DNA"/>
</dbReference>
<dbReference type="InterPro" id="IPR057678">
    <property type="entry name" value="DUF7918"/>
</dbReference>
<dbReference type="GO" id="GO:0004252">
    <property type="term" value="F:serine-type endopeptidase activity"/>
    <property type="evidence" value="ECO:0007669"/>
    <property type="project" value="UniProtKB-EC"/>
</dbReference>
<dbReference type="Pfam" id="PF25534">
    <property type="entry name" value="DUF7918"/>
    <property type="match status" value="1"/>
</dbReference>
<accession>A0A5K1K067</accession>
<feature type="region of interest" description="Disordered" evidence="1">
    <location>
        <begin position="229"/>
        <end position="344"/>
    </location>
</feature>
<name>A0A5K1K067_9APHY</name>
<reference evidence="3" key="1">
    <citation type="submission" date="2019-10" db="EMBL/GenBank/DDBJ databases">
        <authorList>
            <person name="Nor Muhammad N."/>
        </authorList>
    </citation>
    <scope>NUCLEOTIDE SEQUENCE</scope>
</reference>
<keyword evidence="3" id="KW-0378">Hydrolase</keyword>
<proteinExistence type="predicted"/>
<protein>
    <submittedName>
        <fullName evidence="3">Pheromone processing endoprotease KexB (EC)</fullName>
        <ecNumber evidence="3">3.4.21.61</ecNumber>
    </submittedName>
</protein>
<dbReference type="PANTHER" id="PTHR36223">
    <property type="entry name" value="BETA-LACTAMASE-TYPE TRANSPEPTIDASE FOLD DOMAIN CONTAINING PROTEIN"/>
    <property type="match status" value="1"/>
</dbReference>
<dbReference type="EC" id="3.4.21.61" evidence="3"/>
<gene>
    <name evidence="3" type="primary">Q4WQI8</name>
</gene>